<dbReference type="RefSeq" id="WP_168568434.1">
    <property type="nucleotide sequence ID" value="NZ_CP051167.1"/>
</dbReference>
<proteinExistence type="predicted"/>
<feature type="transmembrane region" description="Helical" evidence="1">
    <location>
        <begin position="43"/>
        <end position="64"/>
    </location>
</feature>
<reference evidence="2 3" key="1">
    <citation type="submission" date="2020-04" db="EMBL/GenBank/DDBJ databases">
        <authorList>
            <person name="Basu S."/>
            <person name="Maruthanayagam V."/>
            <person name="Chakraborty S."/>
            <person name="Pramanik A."/>
            <person name="Mukherjee J."/>
            <person name="Brink B."/>
        </authorList>
    </citation>
    <scope>NUCLEOTIDE SEQUENCE [LARGE SCALE GENOMIC DNA]</scope>
    <source>
        <strain evidence="2 3">AP17</strain>
    </source>
</reference>
<dbReference type="AlphaFoldDB" id="A0A6H1TY40"/>
<protein>
    <submittedName>
        <fullName evidence="2">Uncharacterized protein</fullName>
    </submittedName>
</protein>
<keyword evidence="1" id="KW-0472">Membrane</keyword>
<evidence type="ECO:0000256" key="1">
    <source>
        <dbReference type="SAM" id="Phobius"/>
    </source>
</evidence>
<evidence type="ECO:0000313" key="2">
    <source>
        <dbReference type="EMBL" id="QIZ70279.1"/>
    </source>
</evidence>
<keyword evidence="1" id="KW-1133">Transmembrane helix</keyword>
<sequence>MNQGSPKIFSLDFLTDVSRWVVPFLVIWFLGSIGLGWLVNSILIFLGLLMLTPVIAFLGLRWWLGRNLVIGSCPVCSYQLTGLKRTELQCPSCGEPLRVEGEGFERLTPPGTVDVEAVEVSATPIDESRSS</sequence>
<organism evidence="2 3">
    <name type="scientific">Oxynema aestuarii AP17</name>
    <dbReference type="NCBI Taxonomy" id="2064643"/>
    <lineage>
        <taxon>Bacteria</taxon>
        <taxon>Bacillati</taxon>
        <taxon>Cyanobacteriota</taxon>
        <taxon>Cyanophyceae</taxon>
        <taxon>Oscillatoriophycideae</taxon>
        <taxon>Oscillatoriales</taxon>
        <taxon>Oscillatoriaceae</taxon>
        <taxon>Oxynema</taxon>
        <taxon>Oxynema aestuarii</taxon>
    </lineage>
</organism>
<keyword evidence="1" id="KW-0812">Transmembrane</keyword>
<feature type="transmembrane region" description="Helical" evidence="1">
    <location>
        <begin position="20"/>
        <end position="38"/>
    </location>
</feature>
<dbReference type="EMBL" id="CP051167">
    <property type="protein sequence ID" value="QIZ70279.1"/>
    <property type="molecule type" value="Genomic_DNA"/>
</dbReference>
<name>A0A6H1TY40_9CYAN</name>
<keyword evidence="3" id="KW-1185">Reference proteome</keyword>
<dbReference type="KEGG" id="oxy:HCG48_06565"/>
<evidence type="ECO:0000313" key="3">
    <source>
        <dbReference type="Proteomes" id="UP000500857"/>
    </source>
</evidence>
<accession>A0A6H1TY40</accession>
<dbReference type="Proteomes" id="UP000500857">
    <property type="component" value="Chromosome"/>
</dbReference>
<gene>
    <name evidence="2" type="ORF">HCG48_06565</name>
</gene>